<comment type="caution">
    <text evidence="1">The sequence shown here is derived from an EMBL/GenBank/DDBJ whole genome shotgun (WGS) entry which is preliminary data.</text>
</comment>
<dbReference type="Proteomes" id="UP001143700">
    <property type="component" value="Unassembled WGS sequence"/>
</dbReference>
<organism evidence="1 2">
    <name type="scientific">Lactobacillus amylovorus</name>
    <dbReference type="NCBI Taxonomy" id="1604"/>
    <lineage>
        <taxon>Bacteria</taxon>
        <taxon>Bacillati</taxon>
        <taxon>Bacillota</taxon>
        <taxon>Bacilli</taxon>
        <taxon>Lactobacillales</taxon>
        <taxon>Lactobacillaceae</taxon>
        <taxon>Lactobacillus</taxon>
    </lineage>
</organism>
<dbReference type="AlphaFoldDB" id="A0A9X4ACB6"/>
<accession>A0A9X4ACB6</accession>
<sequence length="49" mass="5847">MTVPKSKRRKSRFEVFHNMQALQKELVKHLMQDFGITRIADLGEAQFER</sequence>
<reference evidence="1" key="2">
    <citation type="submission" date="2022-10" db="EMBL/GenBank/DDBJ databases">
        <authorList>
            <person name="Kostovova I."/>
            <person name="Moravkova M."/>
            <person name="Pechar R."/>
        </authorList>
    </citation>
    <scope>NUCLEOTIDE SEQUENCE</scope>
    <source>
        <strain evidence="1">M356A</strain>
    </source>
</reference>
<gene>
    <name evidence="1" type="ORF">ODV15_00850</name>
</gene>
<dbReference type="RefSeq" id="WP_271869437.1">
    <property type="nucleotide sequence ID" value="NZ_JAOTGU010000001.1"/>
</dbReference>
<reference evidence="1" key="1">
    <citation type="journal article" date="2022" name="Microorganisms">
        <title>Antibiotic Susceptibility, Resistance Gene Determinants and Corresponding Genomic Regions in Lactobacillus amylovorus Isolates Derived from Wild Boars and Domestic Pigs.</title>
        <authorList>
            <person name="Moravkova M."/>
            <person name="Kostovova I."/>
            <person name="Kavanova K."/>
            <person name="Pechar R."/>
            <person name="Stanek S."/>
            <person name="Brychta A."/>
            <person name="Zeman M."/>
            <person name="Kubasova T."/>
        </authorList>
    </citation>
    <scope>NUCLEOTIDE SEQUENCE</scope>
    <source>
        <strain evidence="1">M356A</strain>
    </source>
</reference>
<evidence type="ECO:0000313" key="1">
    <source>
        <dbReference type="EMBL" id="MDB6261136.1"/>
    </source>
</evidence>
<evidence type="ECO:0000313" key="2">
    <source>
        <dbReference type="Proteomes" id="UP001143700"/>
    </source>
</evidence>
<dbReference type="EMBL" id="JAOTGU010000001">
    <property type="protein sequence ID" value="MDB6261136.1"/>
    <property type="molecule type" value="Genomic_DNA"/>
</dbReference>
<protein>
    <submittedName>
        <fullName evidence="1">Uncharacterized protein</fullName>
    </submittedName>
</protein>
<proteinExistence type="predicted"/>
<name>A0A9X4ACB6_LACAM</name>